<sequence>MSDHRALACRCGTLRWRVADRAPGALVICHCADCQAAAHALGAEDALDDAGGTALFQTLPDQIEITAGADRLALLRLSPKGLLRWHAGCCGTPVANTLPKPLMPFVGIVVPHGRKDFGKTRARVFTESARRPVKQHGFGAAGAGIMLRALTALAQGRRDTPFFGPDGAPVRGARILSATERKTGARVLS</sequence>
<dbReference type="EMBL" id="QLMG01000027">
    <property type="protein sequence ID" value="RAK14908.1"/>
    <property type="molecule type" value="Genomic_DNA"/>
</dbReference>
<evidence type="ECO:0000313" key="2">
    <source>
        <dbReference type="Proteomes" id="UP000249165"/>
    </source>
</evidence>
<accession>A0A327Y114</accession>
<dbReference type="InterPro" id="IPR011057">
    <property type="entry name" value="Mss4-like_sf"/>
</dbReference>
<proteinExistence type="predicted"/>
<dbReference type="Gene3D" id="3.90.1590.10">
    <property type="entry name" value="glutathione-dependent formaldehyde- activating enzyme (gfa)"/>
    <property type="match status" value="1"/>
</dbReference>
<dbReference type="OrthoDB" id="5500342at2"/>
<dbReference type="AlphaFoldDB" id="A0A327Y114"/>
<evidence type="ECO:0008006" key="3">
    <source>
        <dbReference type="Google" id="ProtNLM"/>
    </source>
</evidence>
<protein>
    <recommendedName>
        <fullName evidence="3">CENP-V/GFA domain-containing protein</fullName>
    </recommendedName>
</protein>
<reference evidence="1 2" key="1">
    <citation type="submission" date="2018-06" db="EMBL/GenBank/DDBJ databases">
        <title>Genomic Encyclopedia of Archaeal and Bacterial Type Strains, Phase II (KMG-II): from individual species to whole genera.</title>
        <authorList>
            <person name="Goeker M."/>
        </authorList>
    </citation>
    <scope>NUCLEOTIDE SEQUENCE [LARGE SCALE GENOMIC DNA]</scope>
    <source>
        <strain evidence="1 2">DSM 22011</strain>
    </source>
</reference>
<dbReference type="Proteomes" id="UP000249165">
    <property type="component" value="Unassembled WGS sequence"/>
</dbReference>
<evidence type="ECO:0000313" key="1">
    <source>
        <dbReference type="EMBL" id="RAK14908.1"/>
    </source>
</evidence>
<keyword evidence="2" id="KW-1185">Reference proteome</keyword>
<dbReference type="SUPFAM" id="SSF51316">
    <property type="entry name" value="Mss4-like"/>
    <property type="match status" value="1"/>
</dbReference>
<dbReference type="RefSeq" id="WP_009503527.1">
    <property type="nucleotide sequence ID" value="NZ_LIQE01000022.1"/>
</dbReference>
<dbReference type="Pfam" id="PF19648">
    <property type="entry name" value="DUF6151"/>
    <property type="match status" value="1"/>
</dbReference>
<gene>
    <name evidence="1" type="ORF">ATI53_102739</name>
</gene>
<dbReference type="InterPro" id="IPR046149">
    <property type="entry name" value="DUF6151"/>
</dbReference>
<comment type="caution">
    <text evidence="1">The sequence shown here is derived from an EMBL/GenBank/DDBJ whole genome shotgun (WGS) entry which is preliminary data.</text>
</comment>
<name>A0A327Y114_9RHOB</name>
<organism evidence="1 2">
    <name type="scientific">Salipiger aestuarii</name>
    <dbReference type="NCBI Taxonomy" id="568098"/>
    <lineage>
        <taxon>Bacteria</taxon>
        <taxon>Pseudomonadati</taxon>
        <taxon>Pseudomonadota</taxon>
        <taxon>Alphaproteobacteria</taxon>
        <taxon>Rhodobacterales</taxon>
        <taxon>Roseobacteraceae</taxon>
        <taxon>Salipiger</taxon>
    </lineage>
</organism>